<reference evidence="1 2" key="1">
    <citation type="submission" date="2018-05" db="EMBL/GenBank/DDBJ databases">
        <title>Draft genome of Methanospirillum stamsii Pt1.</title>
        <authorList>
            <person name="Dueholm M.S."/>
            <person name="Nielsen P.H."/>
            <person name="Bakmann L.F."/>
            <person name="Otzen D.E."/>
        </authorList>
    </citation>
    <scope>NUCLEOTIDE SEQUENCE [LARGE SCALE GENOMIC DNA]</scope>
    <source>
        <strain evidence="1 2">Pt1</strain>
    </source>
</reference>
<evidence type="ECO:0000313" key="1">
    <source>
        <dbReference type="EMBL" id="PWR69526.1"/>
    </source>
</evidence>
<dbReference type="Proteomes" id="UP000245934">
    <property type="component" value="Unassembled WGS sequence"/>
</dbReference>
<sequence length="68" mass="7927">MIDNNNSGEIIISIPSDEKEDVKTRIVMYSAEQYGNMFGLIKIDIRFRGYFCYIESYHEPHGTVRMCS</sequence>
<name>A0A2V2MVW6_9EURY</name>
<dbReference type="RefSeq" id="WP_109942480.1">
    <property type="nucleotide sequence ID" value="NZ_CP176366.1"/>
</dbReference>
<dbReference type="GeneID" id="97610894"/>
<organism evidence="1 2">
    <name type="scientific">Methanospirillum stamsii</name>
    <dbReference type="NCBI Taxonomy" id="1277351"/>
    <lineage>
        <taxon>Archaea</taxon>
        <taxon>Methanobacteriati</taxon>
        <taxon>Methanobacteriota</taxon>
        <taxon>Stenosarchaea group</taxon>
        <taxon>Methanomicrobia</taxon>
        <taxon>Methanomicrobiales</taxon>
        <taxon>Methanospirillaceae</taxon>
        <taxon>Methanospirillum</taxon>
    </lineage>
</organism>
<accession>A0A2V2MVW6</accession>
<evidence type="ECO:0000313" key="2">
    <source>
        <dbReference type="Proteomes" id="UP000245934"/>
    </source>
</evidence>
<protein>
    <submittedName>
        <fullName evidence="1">Uncharacterized protein</fullName>
    </submittedName>
</protein>
<dbReference type="AlphaFoldDB" id="A0A2V2MVW6"/>
<dbReference type="EMBL" id="QGMZ01000071">
    <property type="protein sequence ID" value="PWR69526.1"/>
    <property type="molecule type" value="Genomic_DNA"/>
</dbReference>
<comment type="caution">
    <text evidence="1">The sequence shown here is derived from an EMBL/GenBank/DDBJ whole genome shotgun (WGS) entry which is preliminary data.</text>
</comment>
<proteinExistence type="predicted"/>
<gene>
    <name evidence="1" type="ORF">DLD82_17810</name>
</gene>
<keyword evidence="2" id="KW-1185">Reference proteome</keyword>